<dbReference type="GO" id="GO:0008270">
    <property type="term" value="F:zinc ion binding"/>
    <property type="evidence" value="ECO:0007669"/>
    <property type="project" value="UniProtKB-KW"/>
</dbReference>
<dbReference type="GO" id="GO:0043565">
    <property type="term" value="F:sequence-specific DNA binding"/>
    <property type="evidence" value="ECO:0007669"/>
    <property type="project" value="UniProtKB-ARBA"/>
</dbReference>
<evidence type="ECO:0000256" key="5">
    <source>
        <dbReference type="ARBA" id="ARBA00022833"/>
    </source>
</evidence>
<comment type="subcellular location">
    <subcellularLocation>
        <location evidence="1">Nucleus</location>
    </subcellularLocation>
</comment>
<evidence type="ECO:0000313" key="12">
    <source>
        <dbReference type="Ensembl" id="ENSPMGP00000010744.1"/>
    </source>
</evidence>
<dbReference type="PROSITE" id="PS00028">
    <property type="entry name" value="ZINC_FINGER_C2H2_1"/>
    <property type="match status" value="1"/>
</dbReference>
<reference evidence="12" key="2">
    <citation type="submission" date="2025-09" db="UniProtKB">
        <authorList>
            <consortium name="Ensembl"/>
        </authorList>
    </citation>
    <scope>IDENTIFICATION</scope>
</reference>
<feature type="domain" description="C2H2-type" evidence="11">
    <location>
        <begin position="30"/>
        <end position="57"/>
    </location>
</feature>
<dbReference type="PROSITE" id="PS50157">
    <property type="entry name" value="ZINC_FINGER_C2H2_2"/>
    <property type="match status" value="2"/>
</dbReference>
<dbReference type="PANTHER" id="PTHR24394">
    <property type="entry name" value="ZINC FINGER PROTEIN"/>
    <property type="match status" value="1"/>
</dbReference>
<reference evidence="12" key="1">
    <citation type="submission" date="2025-08" db="UniProtKB">
        <authorList>
            <consortium name="Ensembl"/>
        </authorList>
    </citation>
    <scope>IDENTIFICATION</scope>
</reference>
<dbReference type="SMART" id="SM00355">
    <property type="entry name" value="ZnF_C2H2"/>
    <property type="match status" value="2"/>
</dbReference>
<evidence type="ECO:0000256" key="3">
    <source>
        <dbReference type="ARBA" id="ARBA00022737"/>
    </source>
</evidence>
<dbReference type="SUPFAM" id="SSF57667">
    <property type="entry name" value="beta-beta-alpha zinc fingers"/>
    <property type="match status" value="1"/>
</dbReference>
<name>A0A3B4A262_9GOBI</name>
<proteinExistence type="predicted"/>
<feature type="domain" description="C2H2-type" evidence="11">
    <location>
        <begin position="57"/>
        <end position="75"/>
    </location>
</feature>
<dbReference type="GO" id="GO:0005634">
    <property type="term" value="C:nucleus"/>
    <property type="evidence" value="ECO:0007669"/>
    <property type="project" value="UniProtKB-SubCell"/>
</dbReference>
<dbReference type="AlphaFoldDB" id="A0A3B4A262"/>
<evidence type="ECO:0000256" key="2">
    <source>
        <dbReference type="ARBA" id="ARBA00022723"/>
    </source>
</evidence>
<evidence type="ECO:0000259" key="11">
    <source>
        <dbReference type="PROSITE" id="PS50157"/>
    </source>
</evidence>
<keyword evidence="3" id="KW-0677">Repeat</keyword>
<evidence type="ECO:0000256" key="9">
    <source>
        <dbReference type="PROSITE-ProRule" id="PRU00042"/>
    </source>
</evidence>
<dbReference type="Pfam" id="PF00096">
    <property type="entry name" value="zf-C2H2"/>
    <property type="match status" value="2"/>
</dbReference>
<dbReference type="Proteomes" id="UP000261520">
    <property type="component" value="Unplaced"/>
</dbReference>
<keyword evidence="2" id="KW-0479">Metal-binding</keyword>
<keyword evidence="5" id="KW-0862">Zinc</keyword>
<dbReference type="InterPro" id="IPR013087">
    <property type="entry name" value="Znf_C2H2_type"/>
</dbReference>
<dbReference type="GO" id="GO:0005694">
    <property type="term" value="C:chromosome"/>
    <property type="evidence" value="ECO:0007669"/>
    <property type="project" value="UniProtKB-ARBA"/>
</dbReference>
<feature type="region of interest" description="Disordered" evidence="10">
    <location>
        <begin position="1"/>
        <end position="24"/>
    </location>
</feature>
<protein>
    <recommendedName>
        <fullName evidence="11">C2H2-type domain-containing protein</fullName>
    </recommendedName>
</protein>
<dbReference type="InterPro" id="IPR036236">
    <property type="entry name" value="Znf_C2H2_sf"/>
</dbReference>
<organism evidence="12 13">
    <name type="scientific">Periophthalmus magnuspinnatus</name>
    <dbReference type="NCBI Taxonomy" id="409849"/>
    <lineage>
        <taxon>Eukaryota</taxon>
        <taxon>Metazoa</taxon>
        <taxon>Chordata</taxon>
        <taxon>Craniata</taxon>
        <taxon>Vertebrata</taxon>
        <taxon>Euteleostomi</taxon>
        <taxon>Actinopterygii</taxon>
        <taxon>Neopterygii</taxon>
        <taxon>Teleostei</taxon>
        <taxon>Neoteleostei</taxon>
        <taxon>Acanthomorphata</taxon>
        <taxon>Gobiaria</taxon>
        <taxon>Gobiiformes</taxon>
        <taxon>Gobioidei</taxon>
        <taxon>Gobiidae</taxon>
        <taxon>Oxudercinae</taxon>
        <taxon>Periophthalmus</taxon>
    </lineage>
</organism>
<sequence>MTQTEGVSPAGGLSPAGGTHLRVHTGERPFTCPVCGKTFNRKDSLNNHRKIHEGETFCCGVCGKHYSDKSNLRRHALCSGQTLPSSM</sequence>
<evidence type="ECO:0000256" key="7">
    <source>
        <dbReference type="ARBA" id="ARBA00023163"/>
    </source>
</evidence>
<keyword evidence="6" id="KW-0805">Transcription regulation</keyword>
<dbReference type="GO" id="GO:0045893">
    <property type="term" value="P:positive regulation of DNA-templated transcription"/>
    <property type="evidence" value="ECO:0007669"/>
    <property type="project" value="UniProtKB-ARBA"/>
</dbReference>
<dbReference type="Gene3D" id="3.30.160.60">
    <property type="entry name" value="Classic Zinc Finger"/>
    <property type="match status" value="2"/>
</dbReference>
<evidence type="ECO:0000256" key="1">
    <source>
        <dbReference type="ARBA" id="ARBA00004123"/>
    </source>
</evidence>
<dbReference type="Ensembl" id="ENSPMGT00000011453.1">
    <property type="protein sequence ID" value="ENSPMGP00000010744.1"/>
    <property type="gene ID" value="ENSPMGG00000008903.1"/>
</dbReference>
<accession>A0A3B4A262</accession>
<dbReference type="GO" id="GO:0000981">
    <property type="term" value="F:DNA-binding transcription factor activity, RNA polymerase II-specific"/>
    <property type="evidence" value="ECO:0007669"/>
    <property type="project" value="TreeGrafter"/>
</dbReference>
<evidence type="ECO:0000256" key="8">
    <source>
        <dbReference type="ARBA" id="ARBA00023242"/>
    </source>
</evidence>
<evidence type="ECO:0000313" key="13">
    <source>
        <dbReference type="Proteomes" id="UP000261520"/>
    </source>
</evidence>
<evidence type="ECO:0000256" key="4">
    <source>
        <dbReference type="ARBA" id="ARBA00022771"/>
    </source>
</evidence>
<dbReference type="PANTHER" id="PTHR24394:SF48">
    <property type="entry name" value="ZINC FINGER PROTEIN 771"/>
    <property type="match status" value="1"/>
</dbReference>
<evidence type="ECO:0000256" key="6">
    <source>
        <dbReference type="ARBA" id="ARBA00023015"/>
    </source>
</evidence>
<keyword evidence="13" id="KW-1185">Reference proteome</keyword>
<keyword evidence="4 9" id="KW-0863">Zinc-finger</keyword>
<dbReference type="STRING" id="409849.ENSPMGP00000010744"/>
<keyword evidence="7" id="KW-0804">Transcription</keyword>
<keyword evidence="8" id="KW-0539">Nucleus</keyword>
<evidence type="ECO:0000256" key="10">
    <source>
        <dbReference type="SAM" id="MobiDB-lite"/>
    </source>
</evidence>
<dbReference type="FunFam" id="3.30.160.60:FF:001732">
    <property type="entry name" value="Zgc:162936"/>
    <property type="match status" value="1"/>
</dbReference>